<dbReference type="EMBL" id="JACXAE010000034">
    <property type="protein sequence ID" value="MBD2772011.1"/>
    <property type="molecule type" value="Genomic_DNA"/>
</dbReference>
<proteinExistence type="inferred from homology"/>
<dbReference type="SMART" id="SM00382">
    <property type="entry name" value="AAA"/>
    <property type="match status" value="1"/>
</dbReference>
<dbReference type="InterPro" id="IPR016024">
    <property type="entry name" value="ARM-type_fold"/>
</dbReference>
<dbReference type="Gene3D" id="3.40.50.300">
    <property type="entry name" value="P-loop containing nucleotide triphosphate hydrolases"/>
    <property type="match status" value="1"/>
</dbReference>
<dbReference type="Pfam" id="PF13646">
    <property type="entry name" value="HEAT_2"/>
    <property type="match status" value="1"/>
</dbReference>
<keyword evidence="4" id="KW-0456">Lyase</keyword>
<feature type="non-terminal residue" evidence="6">
    <location>
        <position position="875"/>
    </location>
</feature>
<protein>
    <submittedName>
        <fullName evidence="6">HEAT repeat domain-containing protein</fullName>
    </submittedName>
</protein>
<evidence type="ECO:0000256" key="2">
    <source>
        <dbReference type="ARBA" id="ARBA00022549"/>
    </source>
</evidence>
<gene>
    <name evidence="6" type="ORF">ICL16_07890</name>
</gene>
<dbReference type="InterPro" id="IPR011989">
    <property type="entry name" value="ARM-like"/>
</dbReference>
<sequence>MVERKRQSSRSAEFFAKGELTPERGTEFYQLPLEVIEKIYDHDTFLTKVIGDGSNVKGKIAIIGEPGVGKSTLLEKIGSYLIERNALPIYIPLSNLSGDTLKKYLLTRWLSNLVESVAPEQLRELLQTQRVWLLLDGVDEIPNTSASEALNKVSDFINELPGARVVLTCRLNVWDASTKNLLDFQNYKTQVFSREQVHDFITQWFERASSLDKGDFDKGEKLWRKLIEPGRERLLDLVKNPLRLALMCQVWGLNSSANLPETQAALYERFTLNHYEWKQREFPTTDAQQVALNKALSQLALKAIDDSEIRYRIRRDFAFEVMGEDLFNLGLKLGWLNQVDRDKSGKPFYAFYHATFQEYFAALAIDDWNFFLPRAHKNKFIKTERYRIFERQWRQVLLLWLGREDVKSKCKDDFINALIGFKDGCGCFYQYQAYSLAGIGILEFKNCSRALEIVKQIVKWSLRDFNDFEKELWGDLVCDKITNNARALLLQTDRQKAIPLLVESLRNAHVKYKENFSAQNVCLWAAEFLYEIDPGNQDAINALVEFIQNSKDKHNLIEALTYLYRLDQTSINIIYLFMMYNLSWTQISEDSFYSKDLIRTQINEYYYKLPRKEIYNLHQEYDDPLFDFILDNSNKYRFNYGTEYLVINHHFSLDIIDCLVELISNLQDESDCANAASALYTINSGNKSIINVLVELIWSSAGSYDFSDKLIYYLSLEFLSKMGVGNQDAIKALVELIWNTDDEDTRQRAAESLGKIDPGNQDAIKALVELIWNTDDEFTCPRAAESLNKIDPGNQDAISVLFDLSRNAEYGYTRVYAAETLNKIDPGNQDAINALVELSWNAQNELTCVCAAETLNKIDPGNQDAINALVELSWN</sequence>
<dbReference type="SMART" id="SM00567">
    <property type="entry name" value="EZ_HEAT"/>
    <property type="match status" value="4"/>
</dbReference>
<dbReference type="Pfam" id="PF05729">
    <property type="entry name" value="NACHT"/>
    <property type="match status" value="1"/>
</dbReference>
<dbReference type="InterPro" id="IPR027417">
    <property type="entry name" value="P-loop_NTPase"/>
</dbReference>
<dbReference type="PANTHER" id="PTHR46844">
    <property type="entry name" value="SLR5058 PROTEIN"/>
    <property type="match status" value="1"/>
</dbReference>
<comment type="caution">
    <text evidence="6">The sequence shown here is derived from an EMBL/GenBank/DDBJ whole genome shotgun (WGS) entry which is preliminary data.</text>
</comment>
<evidence type="ECO:0000256" key="1">
    <source>
        <dbReference type="ARBA" id="ARBA00009299"/>
    </source>
</evidence>
<evidence type="ECO:0000313" key="7">
    <source>
        <dbReference type="Proteomes" id="UP000629098"/>
    </source>
</evidence>
<dbReference type="GO" id="GO:0016829">
    <property type="term" value="F:lyase activity"/>
    <property type="evidence" value="ECO:0007669"/>
    <property type="project" value="UniProtKB-KW"/>
</dbReference>
<organism evidence="6 7">
    <name type="scientific">Iningainema tapete BLCC-T55</name>
    <dbReference type="NCBI Taxonomy" id="2748662"/>
    <lineage>
        <taxon>Bacteria</taxon>
        <taxon>Bacillati</taxon>
        <taxon>Cyanobacteriota</taxon>
        <taxon>Cyanophyceae</taxon>
        <taxon>Nostocales</taxon>
        <taxon>Scytonemataceae</taxon>
        <taxon>Iningainema tapete</taxon>
    </lineage>
</organism>
<accession>A0A8J6XJL6</accession>
<feature type="domain" description="NACHT" evidence="5">
    <location>
        <begin position="58"/>
        <end position="170"/>
    </location>
</feature>
<dbReference type="InterPro" id="IPR003593">
    <property type="entry name" value="AAA+_ATPase"/>
</dbReference>
<dbReference type="Proteomes" id="UP000629098">
    <property type="component" value="Unassembled WGS sequence"/>
</dbReference>
<name>A0A8J6XJL6_9CYAN</name>
<dbReference type="GO" id="GO:0030089">
    <property type="term" value="C:phycobilisome"/>
    <property type="evidence" value="ECO:0007669"/>
    <property type="project" value="UniProtKB-KW"/>
</dbReference>
<dbReference type="SUPFAM" id="SSF48371">
    <property type="entry name" value="ARM repeat"/>
    <property type="match status" value="1"/>
</dbReference>
<evidence type="ECO:0000256" key="3">
    <source>
        <dbReference type="ARBA" id="ARBA00022738"/>
    </source>
</evidence>
<dbReference type="PANTHER" id="PTHR46844:SF1">
    <property type="entry name" value="SLR5058 PROTEIN"/>
    <property type="match status" value="1"/>
</dbReference>
<dbReference type="AlphaFoldDB" id="A0A8J6XJL6"/>
<dbReference type="RefSeq" id="WP_190826303.1">
    <property type="nucleotide sequence ID" value="NZ_CAWPPI010000034.1"/>
</dbReference>
<evidence type="ECO:0000256" key="4">
    <source>
        <dbReference type="ARBA" id="ARBA00023239"/>
    </source>
</evidence>
<dbReference type="InterPro" id="IPR007111">
    <property type="entry name" value="NACHT_NTPase"/>
</dbReference>
<keyword evidence="2" id="KW-0042">Antenna complex</keyword>
<evidence type="ECO:0000313" key="6">
    <source>
        <dbReference type="EMBL" id="MBD2772011.1"/>
    </source>
</evidence>
<reference evidence="6" key="1">
    <citation type="submission" date="2020-09" db="EMBL/GenBank/DDBJ databases">
        <title>Iningainema tapete sp. nov. (Scytonemataceae, Cyanobacteria) from greenhouses in central Florida (USA) produces two types of nodularin with biosynthetic potential for microcystin-LR and anabaenopeptins.</title>
        <authorList>
            <person name="Berthold D.E."/>
            <person name="Lefler F.W."/>
            <person name="Huang I.-S."/>
            <person name="Abdulla H."/>
            <person name="Zimba P.V."/>
            <person name="Laughinghouse H.D. IV."/>
        </authorList>
    </citation>
    <scope>NUCLEOTIDE SEQUENCE</scope>
    <source>
        <strain evidence="6">BLCCT55</strain>
    </source>
</reference>
<comment type="similarity">
    <text evidence="1">Belongs to the CpcE/RpcE/PecE family.</text>
</comment>
<evidence type="ECO:0000259" key="5">
    <source>
        <dbReference type="PROSITE" id="PS50837"/>
    </source>
</evidence>
<dbReference type="InterPro" id="IPR004155">
    <property type="entry name" value="PBS_lyase_HEAT"/>
</dbReference>
<dbReference type="Gene3D" id="1.25.10.10">
    <property type="entry name" value="Leucine-rich Repeat Variant"/>
    <property type="match status" value="2"/>
</dbReference>
<dbReference type="SUPFAM" id="SSF52540">
    <property type="entry name" value="P-loop containing nucleoside triphosphate hydrolases"/>
    <property type="match status" value="1"/>
</dbReference>
<dbReference type="PROSITE" id="PS50837">
    <property type="entry name" value="NACHT"/>
    <property type="match status" value="1"/>
</dbReference>
<keyword evidence="3" id="KW-0605">Phycobilisome</keyword>
<keyword evidence="7" id="KW-1185">Reference proteome</keyword>